<evidence type="ECO:0000313" key="3">
    <source>
        <dbReference type="WBParaSite" id="maker-E.canG7_contigs_8468-snap-gene-0.3-mRNA-1"/>
    </source>
</evidence>
<dbReference type="WBParaSite" id="maker-E.canG7_contigs_8468-snap-gene-0.3-mRNA-1">
    <property type="protein sequence ID" value="maker-E.canG7_contigs_8468-snap-gene-0.3-mRNA-1"/>
    <property type="gene ID" value="EcG7_10196"/>
</dbReference>
<feature type="compositionally biased region" description="Low complexity" evidence="1">
    <location>
        <begin position="83"/>
        <end position="94"/>
    </location>
</feature>
<protein>
    <submittedName>
        <fullName evidence="3">Uncharacterized protein</fullName>
    </submittedName>
</protein>
<organism evidence="2 3">
    <name type="scientific">Echinococcus canadensis</name>
    <dbReference type="NCBI Taxonomy" id="519352"/>
    <lineage>
        <taxon>Eukaryota</taxon>
        <taxon>Metazoa</taxon>
        <taxon>Spiralia</taxon>
        <taxon>Lophotrochozoa</taxon>
        <taxon>Platyhelminthes</taxon>
        <taxon>Cestoda</taxon>
        <taxon>Eucestoda</taxon>
        <taxon>Cyclophyllidea</taxon>
        <taxon>Taeniidae</taxon>
        <taxon>Echinococcus</taxon>
        <taxon>Echinococcus canadensis group</taxon>
    </lineage>
</organism>
<feature type="region of interest" description="Disordered" evidence="1">
    <location>
        <begin position="80"/>
        <end position="131"/>
    </location>
</feature>
<proteinExistence type="predicted"/>
<evidence type="ECO:0000256" key="1">
    <source>
        <dbReference type="SAM" id="MobiDB-lite"/>
    </source>
</evidence>
<keyword evidence="2" id="KW-1185">Reference proteome</keyword>
<sequence length="188" mass="20433">MEMKWKVKQKLDHDAMPQMIQTTKSLVTSARIKGNRESGEEEVEKEGWFEAMNEAKAAPECLSEGDLHGGTDHANYYGHDNGDGITTNNNTNENGSERSDVIITSVSAEEEEEDDDDDDEEGRGMGEREEELTIVQLSSAIATLLVLGPGLVGAAAAAAVAMQAQVDSVGAKEDRLVGRRGRRNRGRE</sequence>
<dbReference type="Proteomes" id="UP000887562">
    <property type="component" value="Unplaced"/>
</dbReference>
<feature type="compositionally biased region" description="Acidic residues" evidence="1">
    <location>
        <begin position="108"/>
        <end position="121"/>
    </location>
</feature>
<feature type="compositionally biased region" description="Basic residues" evidence="1">
    <location>
        <begin position="178"/>
        <end position="188"/>
    </location>
</feature>
<dbReference type="AlphaFoldDB" id="A0A915F0K2"/>
<reference evidence="3" key="1">
    <citation type="submission" date="2022-11" db="UniProtKB">
        <authorList>
            <consortium name="WormBaseParasite"/>
        </authorList>
    </citation>
    <scope>IDENTIFICATION</scope>
</reference>
<name>A0A915F0K2_9CEST</name>
<accession>A0A915F0K2</accession>
<evidence type="ECO:0000313" key="2">
    <source>
        <dbReference type="Proteomes" id="UP000887562"/>
    </source>
</evidence>
<feature type="region of interest" description="Disordered" evidence="1">
    <location>
        <begin position="166"/>
        <end position="188"/>
    </location>
</feature>